<evidence type="ECO:0000256" key="1">
    <source>
        <dbReference type="SAM" id="MobiDB-lite"/>
    </source>
</evidence>
<dbReference type="EMBL" id="BPQH01000038">
    <property type="protein sequence ID" value="GJD53826.1"/>
    <property type="molecule type" value="Genomic_DNA"/>
</dbReference>
<proteinExistence type="predicted"/>
<comment type="caution">
    <text evidence="2">The sequence shown here is derived from an EMBL/GenBank/DDBJ whole genome shotgun (WGS) entry which is preliminary data.</text>
</comment>
<feature type="region of interest" description="Disordered" evidence="1">
    <location>
        <begin position="291"/>
        <end position="315"/>
    </location>
</feature>
<protein>
    <submittedName>
        <fullName evidence="2">Uncharacterized protein</fullName>
    </submittedName>
</protein>
<feature type="region of interest" description="Disordered" evidence="1">
    <location>
        <begin position="148"/>
        <end position="193"/>
    </location>
</feature>
<sequence>MGAGRTDRGAGGSALVAAEIVQEEDVARREGRDEDVRDIAAQDGAVDRPIGTLGAVTRSWRSAATKVSVRQGPCATLAARRVPRGPQPRSGAMLVLDPGLVDEDAATRSDFGLIAPASVGACARHPPGPARPPAEFFLKLSPWARTNTQTARRSVFTPRSARSATRPRTVNGPRRTRSASHRPGSPDRTGFLCPPIRPGVSAPVCASSLRHFETQDGWMDGAWSIARIVSPASTRAKARPRRSSEQACVIPERPSPKGRKASRPQPARELRFHQKTACSCQWSPAIPCPMQVPRRGSTPLRRPGTQPSPWHGGRRCRSPAFAHWLTSTSGLTIHAR</sequence>
<feature type="region of interest" description="Disordered" evidence="1">
    <location>
        <begin position="232"/>
        <end position="265"/>
    </location>
</feature>
<gene>
    <name evidence="2" type="ORF">OPKNFCMD_6605</name>
</gene>
<organism evidence="2 3">
    <name type="scientific">Methylobacterium crusticola</name>
    <dbReference type="NCBI Taxonomy" id="1697972"/>
    <lineage>
        <taxon>Bacteria</taxon>
        <taxon>Pseudomonadati</taxon>
        <taxon>Pseudomonadota</taxon>
        <taxon>Alphaproteobacteria</taxon>
        <taxon>Hyphomicrobiales</taxon>
        <taxon>Methylobacteriaceae</taxon>
        <taxon>Methylobacterium</taxon>
    </lineage>
</organism>
<accession>A0ABQ4RAM9</accession>
<reference evidence="2" key="1">
    <citation type="journal article" date="2021" name="Front. Microbiol.">
        <title>Comprehensive Comparative Genomics and Phenotyping of Methylobacterium Species.</title>
        <authorList>
            <person name="Alessa O."/>
            <person name="Ogura Y."/>
            <person name="Fujitani Y."/>
            <person name="Takami H."/>
            <person name="Hayashi T."/>
            <person name="Sahin N."/>
            <person name="Tani A."/>
        </authorList>
    </citation>
    <scope>NUCLEOTIDE SEQUENCE</scope>
    <source>
        <strain evidence="2">KCTC 52305</strain>
    </source>
</reference>
<dbReference type="Proteomes" id="UP001055167">
    <property type="component" value="Unassembled WGS sequence"/>
</dbReference>
<name>A0ABQ4RAM9_9HYPH</name>
<keyword evidence="3" id="KW-1185">Reference proteome</keyword>
<evidence type="ECO:0000313" key="2">
    <source>
        <dbReference type="EMBL" id="GJD53826.1"/>
    </source>
</evidence>
<reference evidence="2" key="2">
    <citation type="submission" date="2021-08" db="EMBL/GenBank/DDBJ databases">
        <authorList>
            <person name="Tani A."/>
            <person name="Ola A."/>
            <person name="Ogura Y."/>
            <person name="Katsura K."/>
            <person name="Hayashi T."/>
        </authorList>
    </citation>
    <scope>NUCLEOTIDE SEQUENCE</scope>
    <source>
        <strain evidence="2">KCTC 52305</strain>
    </source>
</reference>
<evidence type="ECO:0000313" key="3">
    <source>
        <dbReference type="Proteomes" id="UP001055167"/>
    </source>
</evidence>